<organism evidence="1 2">
    <name type="scientific">Ooceraea biroi</name>
    <name type="common">Clonal raider ant</name>
    <name type="synonym">Cerapachys biroi</name>
    <dbReference type="NCBI Taxonomy" id="2015173"/>
    <lineage>
        <taxon>Eukaryota</taxon>
        <taxon>Metazoa</taxon>
        <taxon>Ecdysozoa</taxon>
        <taxon>Arthropoda</taxon>
        <taxon>Hexapoda</taxon>
        <taxon>Insecta</taxon>
        <taxon>Pterygota</taxon>
        <taxon>Neoptera</taxon>
        <taxon>Endopterygota</taxon>
        <taxon>Hymenoptera</taxon>
        <taxon>Apocrita</taxon>
        <taxon>Aculeata</taxon>
        <taxon>Formicoidea</taxon>
        <taxon>Formicidae</taxon>
        <taxon>Dorylinae</taxon>
        <taxon>Ooceraea</taxon>
    </lineage>
</organism>
<evidence type="ECO:0000313" key="1">
    <source>
        <dbReference type="EMBL" id="EZA62817.1"/>
    </source>
</evidence>
<keyword evidence="2" id="KW-1185">Reference proteome</keyword>
<accession>A0A026X3H0</accession>
<dbReference type="PANTHER" id="PTHR33053">
    <property type="entry name" value="PROTEIN, PUTATIVE-RELATED"/>
    <property type="match status" value="1"/>
</dbReference>
<sequence>SNRVLLHTARTTTSIYLHNGKFTYFGICNQLNPLLQRESCSKVIDLDFNFDGLPLFKSNSIGVWPILCRSLSIESLHKPLIVGLFTGKGKPEPIHIYLENFIQELNNILHYGIKVDSKLFQVKIRSIICDAPARAFLKCCVSHNSRYGYEKCNVEGEYINHRMSFPCTKGELQTKDMFNEQIYEEHHKGVSPLLNLDLDLENQVPLDPMHLVYLGVMKQLLTIWVSKGKPPFKLPAKSINDLSDKLLSMSSCIPREFSRKCRSLLELNRWKATEFRLFLLYVDPVSLRSILPKRLHDHFLMFHVGITILNSDDHISKYIDFAEEVINNFVKYIKDSYGKEVITYNIHSLIHLVADVRNLGNLNIISCFPFENYLGKLKTLVRSPIKPHEQLCRRIHEISDFSKINLPITELEPRQKHSEGPVLNRGIRFILQYRKLKTQTYVLSISSPDNYVTIRGNIIIELLNILRLQDQSYCLIGRRFQSVSEFYNYPCSSKLLNIFKVSDISSCIEEFPFISVICKNVLLPGHEKGTYIVYPLLHEL</sequence>
<reference evidence="1 2" key="1">
    <citation type="journal article" date="2014" name="Curr. Biol.">
        <title>The genome of the clonal raider ant Cerapachys biroi.</title>
        <authorList>
            <person name="Oxley P.R."/>
            <person name="Ji L."/>
            <person name="Fetter-Pruneda I."/>
            <person name="McKenzie S.K."/>
            <person name="Li C."/>
            <person name="Hu H."/>
            <person name="Zhang G."/>
            <person name="Kronauer D.J."/>
        </authorList>
    </citation>
    <scope>NUCLEOTIDE SEQUENCE [LARGE SCALE GENOMIC DNA]</scope>
</reference>
<feature type="non-terminal residue" evidence="1">
    <location>
        <position position="1"/>
    </location>
</feature>
<protein>
    <recommendedName>
        <fullName evidence="3">Transposase domain-containing protein</fullName>
    </recommendedName>
</protein>
<dbReference type="AlphaFoldDB" id="A0A026X3H0"/>
<proteinExistence type="predicted"/>
<gene>
    <name evidence="1" type="ORF">X777_01847</name>
</gene>
<dbReference type="Proteomes" id="UP000053097">
    <property type="component" value="Unassembled WGS sequence"/>
</dbReference>
<evidence type="ECO:0000313" key="2">
    <source>
        <dbReference type="Proteomes" id="UP000053097"/>
    </source>
</evidence>
<dbReference type="PANTHER" id="PTHR33053:SF25">
    <property type="entry name" value="TRANSPOSASE DOMAIN-CONTAINING PROTEIN"/>
    <property type="match status" value="1"/>
</dbReference>
<evidence type="ECO:0008006" key="3">
    <source>
        <dbReference type="Google" id="ProtNLM"/>
    </source>
</evidence>
<dbReference type="EMBL" id="KK107017">
    <property type="protein sequence ID" value="EZA62817.1"/>
    <property type="molecule type" value="Genomic_DNA"/>
</dbReference>
<dbReference type="OrthoDB" id="7549170at2759"/>
<name>A0A026X3H0_OOCBI</name>
<dbReference type="OMA" id="EYINHRM"/>